<keyword evidence="4" id="KW-1185">Reference proteome</keyword>
<accession>A0A9P4LG89</accession>
<evidence type="ECO:0000256" key="2">
    <source>
        <dbReference type="SAM" id="MobiDB-lite"/>
    </source>
</evidence>
<protein>
    <submittedName>
        <fullName evidence="3">Uncharacterized protein</fullName>
    </submittedName>
</protein>
<name>A0A9P4LG89_9PLEO</name>
<sequence>MDVDDDYSDGNTSNSEDAVKLQLLTELQAIKDSYREMESRQDSLAKQARDVCNKEKHTFEQELADSGARYTTLEKKHGDLQQLTNQLFDELKALKKERIELDQRLARRKLETATQSRVQREPMAIEAATMPIGEEDSSASGVYRLHNQDLKRWETATEDRGFYELFVGLSNDTDGCFIGRECLIPRDPNQGISSIADVLNKAKAHFTGTQLSAVTVLGKRLPSLEPSYIFGVFSQHNGTIFLAPESITSRLVASMTVAVVQQSEGASSSVITVADTTLVTGKKRRLRDEHETTTKEVTTDENVQVFTAGEDREGNKRRLLKLKQVLAPPGPLLLMYNAPQEPTDAPTSSTTPLLLTYGSSELSGDNERAQGTTSHT</sequence>
<dbReference type="EMBL" id="ML978315">
    <property type="protein sequence ID" value="KAF2023970.1"/>
    <property type="molecule type" value="Genomic_DNA"/>
</dbReference>
<reference evidence="3" key="1">
    <citation type="journal article" date="2020" name="Stud. Mycol.">
        <title>101 Dothideomycetes genomes: a test case for predicting lifestyles and emergence of pathogens.</title>
        <authorList>
            <person name="Haridas S."/>
            <person name="Albert R."/>
            <person name="Binder M."/>
            <person name="Bloem J."/>
            <person name="Labutti K."/>
            <person name="Salamov A."/>
            <person name="Andreopoulos B."/>
            <person name="Baker S."/>
            <person name="Barry K."/>
            <person name="Bills G."/>
            <person name="Bluhm B."/>
            <person name="Cannon C."/>
            <person name="Castanera R."/>
            <person name="Culley D."/>
            <person name="Daum C."/>
            <person name="Ezra D."/>
            <person name="Gonzalez J."/>
            <person name="Henrissat B."/>
            <person name="Kuo A."/>
            <person name="Liang C."/>
            <person name="Lipzen A."/>
            <person name="Lutzoni F."/>
            <person name="Magnuson J."/>
            <person name="Mondo S."/>
            <person name="Nolan M."/>
            <person name="Ohm R."/>
            <person name="Pangilinan J."/>
            <person name="Park H.-J."/>
            <person name="Ramirez L."/>
            <person name="Alfaro M."/>
            <person name="Sun H."/>
            <person name="Tritt A."/>
            <person name="Yoshinaga Y."/>
            <person name="Zwiers L.-H."/>
            <person name="Turgeon B."/>
            <person name="Goodwin S."/>
            <person name="Spatafora J."/>
            <person name="Crous P."/>
            <person name="Grigoriev I."/>
        </authorList>
    </citation>
    <scope>NUCLEOTIDE SEQUENCE</scope>
    <source>
        <strain evidence="3">CBS 110217</strain>
    </source>
</reference>
<keyword evidence="1" id="KW-0175">Coiled coil</keyword>
<dbReference type="AlphaFoldDB" id="A0A9P4LG89"/>
<comment type="caution">
    <text evidence="3">The sequence shown here is derived from an EMBL/GenBank/DDBJ whole genome shotgun (WGS) entry which is preliminary data.</text>
</comment>
<feature type="compositionally biased region" description="Polar residues" evidence="2">
    <location>
        <begin position="357"/>
        <end position="376"/>
    </location>
</feature>
<organism evidence="3 4">
    <name type="scientific">Setomelanomma holmii</name>
    <dbReference type="NCBI Taxonomy" id="210430"/>
    <lineage>
        <taxon>Eukaryota</taxon>
        <taxon>Fungi</taxon>
        <taxon>Dikarya</taxon>
        <taxon>Ascomycota</taxon>
        <taxon>Pezizomycotina</taxon>
        <taxon>Dothideomycetes</taxon>
        <taxon>Pleosporomycetidae</taxon>
        <taxon>Pleosporales</taxon>
        <taxon>Pleosporineae</taxon>
        <taxon>Phaeosphaeriaceae</taxon>
        <taxon>Setomelanomma</taxon>
    </lineage>
</organism>
<feature type="coiled-coil region" evidence="1">
    <location>
        <begin position="84"/>
        <end position="111"/>
    </location>
</feature>
<dbReference type="Proteomes" id="UP000799777">
    <property type="component" value="Unassembled WGS sequence"/>
</dbReference>
<evidence type="ECO:0000313" key="4">
    <source>
        <dbReference type="Proteomes" id="UP000799777"/>
    </source>
</evidence>
<feature type="region of interest" description="Disordered" evidence="2">
    <location>
        <begin position="337"/>
        <end position="376"/>
    </location>
</feature>
<proteinExistence type="predicted"/>
<evidence type="ECO:0000256" key="1">
    <source>
        <dbReference type="SAM" id="Coils"/>
    </source>
</evidence>
<evidence type="ECO:0000313" key="3">
    <source>
        <dbReference type="EMBL" id="KAF2023970.1"/>
    </source>
</evidence>
<gene>
    <name evidence="3" type="ORF">EK21DRAFT_94483</name>
</gene>
<feature type="compositionally biased region" description="Low complexity" evidence="2">
    <location>
        <begin position="346"/>
        <end position="356"/>
    </location>
</feature>